<keyword evidence="2" id="KW-1133">Transmembrane helix</keyword>
<evidence type="ECO:0000256" key="1">
    <source>
        <dbReference type="SAM" id="MobiDB-lite"/>
    </source>
</evidence>
<protein>
    <submittedName>
        <fullName evidence="3">Pilus assembly protein</fullName>
    </submittedName>
</protein>
<dbReference type="EMBL" id="QOVW01000011">
    <property type="protein sequence ID" value="RDB37051.1"/>
    <property type="molecule type" value="Genomic_DNA"/>
</dbReference>
<feature type="compositionally biased region" description="Polar residues" evidence="1">
    <location>
        <begin position="82"/>
        <end position="91"/>
    </location>
</feature>
<name>A0A369KR05_9BACT</name>
<keyword evidence="4" id="KW-1185">Reference proteome</keyword>
<reference evidence="3" key="1">
    <citation type="submission" date="2018-04" db="EMBL/GenBank/DDBJ databases">
        <title>Draft genome sequence of the Candidatus Spirobacillus cienkowskii, a pathogen of freshwater Daphnia species, reconstructed from hemolymph metagenomic reads.</title>
        <authorList>
            <person name="Bresciani L."/>
            <person name="Lemos L.N."/>
            <person name="Wale N."/>
            <person name="Lin J.Y."/>
            <person name="Fernandes G.R."/>
            <person name="Duffy M.A."/>
            <person name="Rodrigues J.M."/>
        </authorList>
    </citation>
    <scope>NUCLEOTIDE SEQUENCE [LARGE SCALE GENOMIC DNA]</scope>
    <source>
        <strain evidence="3">Binning01</strain>
    </source>
</reference>
<feature type="region of interest" description="Disordered" evidence="1">
    <location>
        <begin position="77"/>
        <end position="98"/>
    </location>
</feature>
<feature type="transmembrane region" description="Helical" evidence="2">
    <location>
        <begin position="20"/>
        <end position="40"/>
    </location>
</feature>
<comment type="caution">
    <text evidence="3">The sequence shown here is derived from an EMBL/GenBank/DDBJ whole genome shotgun (WGS) entry which is preliminary data.</text>
</comment>
<dbReference type="AlphaFoldDB" id="A0A369KR05"/>
<gene>
    <name evidence="3" type="ORF">DCC88_02020</name>
</gene>
<accession>A0A369KR05</accession>
<dbReference type="Proteomes" id="UP000253934">
    <property type="component" value="Unassembled WGS sequence"/>
</dbReference>
<keyword evidence="2" id="KW-0472">Membrane</keyword>
<evidence type="ECO:0000313" key="3">
    <source>
        <dbReference type="EMBL" id="RDB37051.1"/>
    </source>
</evidence>
<keyword evidence="2" id="KW-0812">Transmembrane</keyword>
<evidence type="ECO:0000313" key="4">
    <source>
        <dbReference type="Proteomes" id="UP000253934"/>
    </source>
</evidence>
<sequence>MYKKSNKNKELGQGLTEYAIILSLIAIAAIASTAFFGAAIKSKIASLAGAIAGQDVSKIMDSEKKAVSAAQKAQKNASKVSGNMSIENNSDIFDEENL</sequence>
<organism evidence="3 4">
    <name type="scientific">Spirobacillus cienkowskii</name>
    <dbReference type="NCBI Taxonomy" id="495820"/>
    <lineage>
        <taxon>Bacteria</taxon>
        <taxon>Pseudomonadati</taxon>
        <taxon>Bdellovibrionota</taxon>
        <taxon>Oligoflexia</taxon>
        <taxon>Silvanigrellales</taxon>
        <taxon>Spirobacillus</taxon>
    </lineage>
</organism>
<evidence type="ECO:0000256" key="2">
    <source>
        <dbReference type="SAM" id="Phobius"/>
    </source>
</evidence>
<proteinExistence type="predicted"/>